<reference evidence="2" key="1">
    <citation type="submission" date="2017-10" db="EMBL/GenBank/DDBJ databases">
        <title>Kefir isolates.</title>
        <authorList>
            <person name="Kim Y."/>
            <person name="Blasche S."/>
        </authorList>
    </citation>
    <scope>NUCLEOTIDE SEQUENCE [LARGE SCALE GENOMIC DNA]</scope>
    <source>
        <strain evidence="2">OG2-2</strain>
    </source>
</reference>
<dbReference type="Proteomes" id="UP000270988">
    <property type="component" value="Chromosome"/>
</dbReference>
<feature type="region of interest" description="Disordered" evidence="1">
    <location>
        <begin position="1"/>
        <end position="23"/>
    </location>
</feature>
<evidence type="ECO:0000256" key="1">
    <source>
        <dbReference type="SAM" id="MobiDB-lite"/>
    </source>
</evidence>
<dbReference type="AlphaFoldDB" id="A0A2A8D4L5"/>
<dbReference type="EMBL" id="PDEV01000005">
    <property type="protein sequence ID" value="PEN15558.1"/>
    <property type="molecule type" value="Genomic_DNA"/>
</dbReference>
<proteinExistence type="predicted"/>
<evidence type="ECO:0000313" key="2">
    <source>
        <dbReference type="EMBL" id="PEN15558.1"/>
    </source>
</evidence>
<keyword evidence="4" id="KW-1185">Reference proteome</keyword>
<reference evidence="3 5" key="2">
    <citation type="submission" date="2018-12" db="EMBL/GenBank/DDBJ databases">
        <authorList>
            <consortium name="Pathogen Informatics"/>
        </authorList>
    </citation>
    <scope>NUCLEOTIDE SEQUENCE [LARGE SCALE GENOMIC DNA]</scope>
    <source>
        <strain evidence="3 5">NCTC10918</strain>
    </source>
</reference>
<feature type="compositionally biased region" description="Polar residues" evidence="1">
    <location>
        <begin position="1"/>
        <end position="21"/>
    </location>
</feature>
<sequence length="178" mass="19651">MSSTTRIPHAEPQSTQSAQSYELDEASTQEYLRLIASIHKTWDTLEAQSSPSVMPQRHIMDAVIAETRHGAQVEMPPTGLGPYSMSEFSLRALVRRSVDSVPGAHALKSSFKHDPAPEGQRELGIPNTIFCRISAQATTSSLSQLAQQVRDAVRQACYENLELSPTVNIHIEDLHDDD</sequence>
<name>A0A2A8D4L5_9MICC</name>
<evidence type="ECO:0000313" key="3">
    <source>
        <dbReference type="EMBL" id="VEJ30596.1"/>
    </source>
</evidence>
<evidence type="ECO:0000313" key="5">
    <source>
        <dbReference type="Proteomes" id="UP000270988"/>
    </source>
</evidence>
<dbReference type="Proteomes" id="UP000219947">
    <property type="component" value="Unassembled WGS sequence"/>
</dbReference>
<accession>A0A2A8D4L5</accession>
<dbReference type="RefSeq" id="WP_048778018.1">
    <property type="nucleotide sequence ID" value="NZ_CAUOPE010000005.1"/>
</dbReference>
<evidence type="ECO:0008006" key="6">
    <source>
        <dbReference type="Google" id="ProtNLM"/>
    </source>
</evidence>
<dbReference type="STRING" id="762948.HMPREF0733_10783"/>
<organism evidence="2 4">
    <name type="scientific">Rothia dentocariosa</name>
    <dbReference type="NCBI Taxonomy" id="2047"/>
    <lineage>
        <taxon>Bacteria</taxon>
        <taxon>Bacillati</taxon>
        <taxon>Actinomycetota</taxon>
        <taxon>Actinomycetes</taxon>
        <taxon>Micrococcales</taxon>
        <taxon>Micrococcaceae</taxon>
        <taxon>Rothia</taxon>
    </lineage>
</organism>
<evidence type="ECO:0000313" key="4">
    <source>
        <dbReference type="Proteomes" id="UP000219947"/>
    </source>
</evidence>
<gene>
    <name evidence="2" type="ORF">CRM92_09765</name>
    <name evidence="3" type="ORF">NCTC10918_01880</name>
</gene>
<dbReference type="EMBL" id="LR134521">
    <property type="protein sequence ID" value="VEJ30596.1"/>
    <property type="molecule type" value="Genomic_DNA"/>
</dbReference>
<protein>
    <recommendedName>
        <fullName evidence="6">Asp23/Gls24 family envelope stress response protein</fullName>
    </recommendedName>
</protein>